<evidence type="ECO:0000256" key="10">
    <source>
        <dbReference type="ARBA" id="ARBA00023002"/>
    </source>
</evidence>
<evidence type="ECO:0000259" key="12">
    <source>
        <dbReference type="PROSITE" id="PS60001"/>
    </source>
</evidence>
<accession>A0A443R179</accession>
<dbReference type="GO" id="GO:0046872">
    <property type="term" value="F:metal ion binding"/>
    <property type="evidence" value="ECO:0007669"/>
    <property type="project" value="UniProtKB-KW"/>
</dbReference>
<dbReference type="Pfam" id="PF02898">
    <property type="entry name" value="NO_synthase"/>
    <property type="match status" value="1"/>
</dbReference>
<evidence type="ECO:0000256" key="5">
    <source>
        <dbReference type="ARBA" id="ARBA00022617"/>
    </source>
</evidence>
<reference evidence="13 14" key="1">
    <citation type="journal article" date="2018" name="Gigascience">
        <title>Genomes of trombidid mites reveal novel predicted allergens and laterally-transferred genes associated with secondary metabolism.</title>
        <authorList>
            <person name="Dong X."/>
            <person name="Chaisiri K."/>
            <person name="Xia D."/>
            <person name="Armstrong S.D."/>
            <person name="Fang Y."/>
            <person name="Donnelly M.J."/>
            <person name="Kadowaki T."/>
            <person name="McGarry J.W."/>
            <person name="Darby A.C."/>
            <person name="Makepeace B.L."/>
        </authorList>
    </citation>
    <scope>NUCLEOTIDE SEQUENCE [LARGE SCALE GENOMIC DNA]</scope>
    <source>
        <strain evidence="13">UoL-WK</strain>
    </source>
</reference>
<comment type="cofactor">
    <cofactor evidence="1">
        <name>FMN</name>
        <dbReference type="ChEBI" id="CHEBI:58210"/>
    </cofactor>
</comment>
<dbReference type="InterPro" id="IPR044943">
    <property type="entry name" value="NOS_dom_1"/>
</dbReference>
<dbReference type="InterPro" id="IPR050607">
    <property type="entry name" value="NOS"/>
</dbReference>
<evidence type="ECO:0000256" key="8">
    <source>
        <dbReference type="ARBA" id="ARBA00022857"/>
    </source>
</evidence>
<keyword evidence="11" id="KW-0408">Iron</keyword>
<dbReference type="GO" id="GO:0005516">
    <property type="term" value="F:calmodulin binding"/>
    <property type="evidence" value="ECO:0007669"/>
    <property type="project" value="UniProtKB-KW"/>
</dbReference>
<dbReference type="PANTHER" id="PTHR43410">
    <property type="entry name" value="NITRIC OXIDE SYNTHASE OXYGENASE"/>
    <property type="match status" value="1"/>
</dbReference>
<keyword evidence="5" id="KW-0349">Heme</keyword>
<evidence type="ECO:0000256" key="3">
    <source>
        <dbReference type="ARBA" id="ARBA00006267"/>
    </source>
</evidence>
<name>A0A443R179_9ACAR</name>
<evidence type="ECO:0000256" key="9">
    <source>
        <dbReference type="ARBA" id="ARBA00022860"/>
    </source>
</evidence>
<comment type="cofactor">
    <cofactor evidence="2">
        <name>heme b</name>
        <dbReference type="ChEBI" id="CHEBI:60344"/>
    </cofactor>
</comment>
<keyword evidence="10" id="KW-0560">Oxidoreductase</keyword>
<evidence type="ECO:0000256" key="2">
    <source>
        <dbReference type="ARBA" id="ARBA00001970"/>
    </source>
</evidence>
<dbReference type="GO" id="GO:0006809">
    <property type="term" value="P:nitric oxide biosynthetic process"/>
    <property type="evidence" value="ECO:0007669"/>
    <property type="project" value="InterPro"/>
</dbReference>
<proteinExistence type="inferred from homology"/>
<dbReference type="STRING" id="1965070.A0A443R179"/>
<feature type="non-terminal residue" evidence="13">
    <location>
        <position position="167"/>
    </location>
</feature>
<keyword evidence="6" id="KW-0288">FMN</keyword>
<evidence type="ECO:0000256" key="6">
    <source>
        <dbReference type="ARBA" id="ARBA00022643"/>
    </source>
</evidence>
<feature type="domain" description="Nitric oxide synthase (NOS)" evidence="12">
    <location>
        <begin position="126"/>
        <end position="133"/>
    </location>
</feature>
<evidence type="ECO:0000256" key="7">
    <source>
        <dbReference type="ARBA" id="ARBA00022723"/>
    </source>
</evidence>
<keyword evidence="9" id="KW-0112">Calmodulin-binding</keyword>
<evidence type="ECO:0000256" key="11">
    <source>
        <dbReference type="ARBA" id="ARBA00023004"/>
    </source>
</evidence>
<keyword evidence="8" id="KW-0521">NADP</keyword>
<dbReference type="EMBL" id="NCKU01002688">
    <property type="protein sequence ID" value="RWS09016.1"/>
    <property type="molecule type" value="Genomic_DNA"/>
</dbReference>
<keyword evidence="6" id="KW-0285">Flavoprotein</keyword>
<sequence length="167" mass="19222">MIPSTPTRRSPNPIIKIRNVMTGQTSGDYAHNNPLEPMMCTQTICSGSLMHSFAVPKQENRPPQEILRQAKNFLDQYFSSIKRLNSPAHQQRWDEVVQEVQQKNTYTLKETELIYGAKLAWRNAPRCIGRIQWSKLQVFDARNVTTAKEMFDALCNHIKYATNKGNL</sequence>
<dbReference type="InterPro" id="IPR004030">
    <property type="entry name" value="NOS_N"/>
</dbReference>
<evidence type="ECO:0000256" key="4">
    <source>
        <dbReference type="ARBA" id="ARBA00012989"/>
    </source>
</evidence>
<organism evidence="13 14">
    <name type="scientific">Dinothrombium tinctorium</name>
    <dbReference type="NCBI Taxonomy" id="1965070"/>
    <lineage>
        <taxon>Eukaryota</taxon>
        <taxon>Metazoa</taxon>
        <taxon>Ecdysozoa</taxon>
        <taxon>Arthropoda</taxon>
        <taxon>Chelicerata</taxon>
        <taxon>Arachnida</taxon>
        <taxon>Acari</taxon>
        <taxon>Acariformes</taxon>
        <taxon>Trombidiformes</taxon>
        <taxon>Prostigmata</taxon>
        <taxon>Anystina</taxon>
        <taxon>Parasitengona</taxon>
        <taxon>Trombidioidea</taxon>
        <taxon>Trombidiidae</taxon>
        <taxon>Dinothrombium</taxon>
    </lineage>
</organism>
<evidence type="ECO:0000256" key="1">
    <source>
        <dbReference type="ARBA" id="ARBA00001917"/>
    </source>
</evidence>
<keyword evidence="7" id="KW-0479">Metal-binding</keyword>
<protein>
    <recommendedName>
        <fullName evidence="4">nitric-oxide synthase (NADPH)</fullName>
        <ecNumber evidence="4">1.14.13.39</ecNumber>
    </recommendedName>
</protein>
<evidence type="ECO:0000313" key="13">
    <source>
        <dbReference type="EMBL" id="RWS09016.1"/>
    </source>
</evidence>
<comment type="similarity">
    <text evidence="3">Belongs to the NOS family.</text>
</comment>
<dbReference type="EC" id="1.14.13.39" evidence="4"/>
<keyword evidence="14" id="KW-1185">Reference proteome</keyword>
<dbReference type="Proteomes" id="UP000285301">
    <property type="component" value="Unassembled WGS sequence"/>
</dbReference>
<evidence type="ECO:0000313" key="14">
    <source>
        <dbReference type="Proteomes" id="UP000285301"/>
    </source>
</evidence>
<dbReference type="PANTHER" id="PTHR43410:SF1">
    <property type="entry name" value="NITRIC OXIDE SYNTHASE"/>
    <property type="match status" value="1"/>
</dbReference>
<gene>
    <name evidence="13" type="ORF">B4U79_01048</name>
</gene>
<comment type="caution">
    <text evidence="13">The sequence shown here is derived from an EMBL/GenBank/DDBJ whole genome shotgun (WGS) entry which is preliminary data.</text>
</comment>
<dbReference type="Gene3D" id="3.90.340.10">
    <property type="entry name" value="Nitric Oxide Synthase, Chain A, domain 1"/>
    <property type="match status" value="1"/>
</dbReference>
<dbReference type="SUPFAM" id="SSF56512">
    <property type="entry name" value="Nitric oxide (NO) synthase oxygenase domain"/>
    <property type="match status" value="1"/>
</dbReference>
<dbReference type="InterPro" id="IPR036119">
    <property type="entry name" value="NOS_N_sf"/>
</dbReference>
<dbReference type="PROSITE" id="PS60001">
    <property type="entry name" value="NOS"/>
    <property type="match status" value="1"/>
</dbReference>
<dbReference type="OrthoDB" id="1688044at2759"/>
<dbReference type="AlphaFoldDB" id="A0A443R179"/>
<dbReference type="GO" id="GO:0004517">
    <property type="term" value="F:nitric-oxide synthase activity"/>
    <property type="evidence" value="ECO:0007669"/>
    <property type="project" value="UniProtKB-EC"/>
</dbReference>